<dbReference type="InterPro" id="IPR036612">
    <property type="entry name" value="KH_dom_type_1_sf"/>
</dbReference>
<accession>A0A225VLI3</accession>
<name>A0A225VLI3_9STRA</name>
<dbReference type="InterPro" id="IPR004088">
    <property type="entry name" value="KH_dom_type_1"/>
</dbReference>
<sequence length="394" mass="45045">MHRHTESKELLIPDSVSVGAVIGRGGCNCKAIREKHRVRCSVDKDNHKVVLTGNRSGVKGAEDELNQLFEKLVVIDNINQNRVYEVVVRDGSTKLWSFEQEQHPSSDFQVKCYAYRLQQADQAEKSPSSSKSWIQEFQENETCTMEYLGKQTFESPLKVKVSFGKLCFKPKSELFPRSAISWTELQNLRNQSHFVTRWSNVCGRTSPAMTALLDELEKEMDNEMTPQFTMLVSLTDRHSLGEKSYELKYHVVDGQWKLHNGHVRRIVHGTYDVIFDNDTSFRVRAVTREKLSDADADDLHRSLTISVPDSDDFYSTKVTLSLIAPRGLILRDAYPKIKVPVMMKGLDFSVVYMDKNREEFRLECRLPVEDQEAAGSADKECQLLLKKVLSALSE</sequence>
<dbReference type="AlphaFoldDB" id="A0A225VLI3"/>
<evidence type="ECO:0000259" key="2">
    <source>
        <dbReference type="SMART" id="SM00322"/>
    </source>
</evidence>
<evidence type="ECO:0000313" key="4">
    <source>
        <dbReference type="Proteomes" id="UP000198211"/>
    </source>
</evidence>
<dbReference type="Gene3D" id="3.30.1370.10">
    <property type="entry name" value="K Homology domain, type 1"/>
    <property type="match status" value="1"/>
</dbReference>
<keyword evidence="1" id="KW-0694">RNA-binding</keyword>
<keyword evidence="4" id="KW-1185">Reference proteome</keyword>
<dbReference type="InterPro" id="IPR004087">
    <property type="entry name" value="KH_dom"/>
</dbReference>
<dbReference type="Pfam" id="PF00013">
    <property type="entry name" value="KH_1"/>
    <property type="match status" value="1"/>
</dbReference>
<gene>
    <name evidence="3" type="ORF">PHMEG_00022532</name>
</gene>
<proteinExistence type="predicted"/>
<evidence type="ECO:0000313" key="3">
    <source>
        <dbReference type="EMBL" id="OWZ05390.1"/>
    </source>
</evidence>
<organism evidence="3 4">
    <name type="scientific">Phytophthora megakarya</name>
    <dbReference type="NCBI Taxonomy" id="4795"/>
    <lineage>
        <taxon>Eukaryota</taxon>
        <taxon>Sar</taxon>
        <taxon>Stramenopiles</taxon>
        <taxon>Oomycota</taxon>
        <taxon>Peronosporomycetes</taxon>
        <taxon>Peronosporales</taxon>
        <taxon>Peronosporaceae</taxon>
        <taxon>Phytophthora</taxon>
    </lineage>
</organism>
<dbReference type="GO" id="GO:0003723">
    <property type="term" value="F:RNA binding"/>
    <property type="evidence" value="ECO:0007669"/>
    <property type="project" value="UniProtKB-UniRule"/>
</dbReference>
<protein>
    <recommendedName>
        <fullName evidence="2">K Homology domain-containing protein</fullName>
    </recommendedName>
</protein>
<dbReference type="EMBL" id="NBNE01004455">
    <property type="protein sequence ID" value="OWZ05390.1"/>
    <property type="molecule type" value="Genomic_DNA"/>
</dbReference>
<dbReference type="PROSITE" id="PS50084">
    <property type="entry name" value="KH_TYPE_1"/>
    <property type="match status" value="1"/>
</dbReference>
<dbReference type="OrthoDB" id="10411547at2759"/>
<dbReference type="Proteomes" id="UP000198211">
    <property type="component" value="Unassembled WGS sequence"/>
</dbReference>
<dbReference type="SMART" id="SM00322">
    <property type="entry name" value="KH"/>
    <property type="match status" value="1"/>
</dbReference>
<reference evidence="4" key="1">
    <citation type="submission" date="2017-03" db="EMBL/GenBank/DDBJ databases">
        <title>Phytopthora megakarya and P. palmivora, two closely related causual agents of cacao black pod achieved similar genome size and gene model numbers by different mechanisms.</title>
        <authorList>
            <person name="Ali S."/>
            <person name="Shao J."/>
            <person name="Larry D.J."/>
            <person name="Kronmiller B."/>
            <person name="Shen D."/>
            <person name="Strem M.D."/>
            <person name="Melnick R.L."/>
            <person name="Guiltinan M.J."/>
            <person name="Tyler B.M."/>
            <person name="Meinhardt L.W."/>
            <person name="Bailey B.A."/>
        </authorList>
    </citation>
    <scope>NUCLEOTIDE SEQUENCE [LARGE SCALE GENOMIC DNA]</scope>
    <source>
        <strain evidence="4">zdho120</strain>
    </source>
</reference>
<dbReference type="CDD" id="cd00105">
    <property type="entry name" value="KH-I"/>
    <property type="match status" value="1"/>
</dbReference>
<evidence type="ECO:0000256" key="1">
    <source>
        <dbReference type="PROSITE-ProRule" id="PRU00117"/>
    </source>
</evidence>
<dbReference type="SUPFAM" id="SSF54791">
    <property type="entry name" value="Eukaryotic type KH-domain (KH-domain type I)"/>
    <property type="match status" value="1"/>
</dbReference>
<feature type="domain" description="K Homology" evidence="2">
    <location>
        <begin position="4"/>
        <end position="70"/>
    </location>
</feature>
<comment type="caution">
    <text evidence="3">The sequence shown here is derived from an EMBL/GenBank/DDBJ whole genome shotgun (WGS) entry which is preliminary data.</text>
</comment>